<gene>
    <name evidence="20" type="primary">plxnb3</name>
</gene>
<dbReference type="FunFam" id="2.60.40.10:FF:000203">
    <property type="entry name" value="Plexin B2"/>
    <property type="match status" value="1"/>
</dbReference>
<dbReference type="SUPFAM" id="SSF48350">
    <property type="entry name" value="GTPase activation domain, GAP"/>
    <property type="match status" value="1"/>
</dbReference>
<dbReference type="Pfam" id="PF20170">
    <property type="entry name" value="Plexin_RBD"/>
    <property type="match status" value="1"/>
</dbReference>
<dbReference type="GO" id="GO:0002116">
    <property type="term" value="C:semaphorin receptor complex"/>
    <property type="evidence" value="ECO:0007669"/>
    <property type="project" value="UniProtKB-ARBA"/>
</dbReference>
<reference evidence="20" key="2">
    <citation type="submission" date="2025-09" db="UniProtKB">
        <authorList>
            <consortium name="Ensembl"/>
        </authorList>
    </citation>
    <scope>IDENTIFICATION</scope>
</reference>
<name>A0A8P4G2H3_DICLA</name>
<evidence type="ECO:0000256" key="4">
    <source>
        <dbReference type="ARBA" id="ARBA00022553"/>
    </source>
</evidence>
<sequence length="1775" mass="198024">MLACSIPPSLLFLLLLPPPSYPADVIATSDPSVRWVELHGAPLSHLVLYPGLGHLYVGGVDHLYQLTSDLEVTSHVKTGPHLDSPDCLPPIVPQDCPSATLTHNHNKLLLLEAGQGAEPVSLIVCGSLYQGICDKRSLTNISQLIYQTSNPVDTQYVAANDPRVSTVAVVITTENKQEGGGAGGIMRLMLVGRGYTSKGPGDIPPITTRRLFPVVPSRQAFSQEEELGKLVVGSYSEYNNHFVKAVTHGNHVYFLFSRRHKKEYQTYASRLCTSDRSFYSYVEVPLKCNGGYNLAQGAWLGNHSGKPALFIIMAAGQASTPVPTDRSALCVYGMADLDDKLQRAQEACYTNGGIGPSRKEEAYIEYAVSSKCLTLPKDSVSEYPCGGEHTPNPIASAVPLEATPTFTSTIQLTAVTTATEAGHTIAFLGDREGRLHKVLLVDSDRTGDLYGSLLVDRSSSVSADLLLDDSQQHVYVLTNSRVPVSSCERQTDCQSCLAVRDPYCGWCVLEGRCSRKQLCQRHMQPNHWLWSFDPTNQCVTVQSLQPANHSKDEQTLMVMVMVVMVMMMMMMMMMMKMMMVIMMKMMMMMMMMKMVVMVMMMMMMMKMMMMVIMMKMMMMMKMMKMMMMMMMMIKMMMCFRCLACVSSVWRCNWCPLDQLCTHNHSCPNQHIILNQRDSPVQLYDCSAGQSDCSQCRAVPQEYGCVWCPGSPAPSCIYNQSCSSVPADNCPPPQITEVRPVSGPLEGGVLVTITGSNLGMRYKDVVGGVTVAGVQCLPQPEGYQVSTRVVCELQPSGKQTRGHVLVTVGTTPPGRSKQIFTYQDPQLLDLVPDKGPVSGGTQLTIRGRQLLTGQKSDLSAFLGPQPCYIVEEVNDTQLVCQTGSSNQTGGVPVRVLFGKAERTVPSVTFRYLDDPAITDATPAESFYAGGRVVMVTGRNLDVVQQPIIAVWVEPLEVQRVKRRRRLALLTAKQQLIFNSTMTTVSERCSVLSSSQMTCPTPKVTSEVKVKGVWFQLDNVRVHYDSIKVPVCLCTCLSVISLTDSVRPDYVSIPQGQHLTRAISRQEVTAWLGDQECEVKTLDNTHLYCEPPEIQPMSVDEGNELPSLKVFMGNLHVDLGLVQYDSDSLLSPVPLAAQIGLGAGAAVIILSVLVVILMYRRKSKQALRDYKKVLLQLETLEINVGDQCRKEFTDLMTEMMDLSSDVGGPGLPLLDYRTYAERVFFPGQQVAPLSRQLDLPESRRQTVEQGLQQLNNLLNNRLFLTRFIHTLEAQQGFSQRDRGYVASLLTMALHDKLEYFTEVMKSLLQDLVQQYVAKNPKLMLRRTETVVEKMLTNWMSICLYSFLKEVAGEPLYMLYRAIKYQVDKGPVDAVTGKAKRTLNDSHLLREDIDYCAMTLTVLVKNGVEVQPCPVKVLDTDTITQVKDKILDQVYRGAPFSQRPAADSLDLEWRSGQAGHLTLSDDDVTAVVQGRWKRLNTLQHYKVPDGATVALIPRSQSSGGVNQVFQTGEKTPMLEGEEEEGLRLWHLVKSSEDPEIPKHRKSSMRERERAKAIPEIYLTRLLSMKGTLQKFVDDVFVAILSTKRPPPIAVRFFFDFLDDMAEKHGIDDPETVHIWKTNSLPLRFWVNILKNPQFVLDVQVTDSIDAVLSVIAQTFIDSCTTSEHKVGRDSPVNKLLYAREIPRYKQLVERYYSDIHSAASGCYQEMNSTLTELSGSFASEMNSLVALHELYKYINKYYDQIIMSLEEDSSGQKMQLAYRLQQVAALVENKVTDL</sequence>
<evidence type="ECO:0000256" key="13">
    <source>
        <dbReference type="ARBA" id="ARBA00023180"/>
    </source>
</evidence>
<evidence type="ECO:0000256" key="17">
    <source>
        <dbReference type="SAM" id="Phobius"/>
    </source>
</evidence>
<evidence type="ECO:0000256" key="15">
    <source>
        <dbReference type="ARBA" id="ARBA00070678"/>
    </source>
</evidence>
<dbReference type="SMART" id="SM00630">
    <property type="entry name" value="Sema"/>
    <property type="match status" value="1"/>
</dbReference>
<dbReference type="GO" id="GO:0008360">
    <property type="term" value="P:regulation of cell shape"/>
    <property type="evidence" value="ECO:0007669"/>
    <property type="project" value="UniProtKB-ARBA"/>
</dbReference>
<dbReference type="FunFam" id="2.130.10.10:FF:000126">
    <property type="entry name" value="Plexin B1"/>
    <property type="match status" value="1"/>
</dbReference>
<dbReference type="GeneTree" id="ENSGT01150000286928"/>
<keyword evidence="4" id="KW-0597">Phosphoprotein</keyword>
<evidence type="ECO:0000256" key="12">
    <source>
        <dbReference type="ARBA" id="ARBA00023170"/>
    </source>
</evidence>
<evidence type="ECO:0000313" key="21">
    <source>
        <dbReference type="Proteomes" id="UP000694389"/>
    </source>
</evidence>
<evidence type="ECO:0000256" key="5">
    <source>
        <dbReference type="ARBA" id="ARBA00022692"/>
    </source>
</evidence>
<dbReference type="Gene3D" id="1.10.506.10">
    <property type="entry name" value="GTPase Activation - p120gap, domain 1"/>
    <property type="match status" value="1"/>
</dbReference>
<dbReference type="FunFam" id="3.10.20.90:FF:000120">
    <property type="entry name" value="Plexin b1a"/>
    <property type="match status" value="1"/>
</dbReference>
<dbReference type="PANTHER" id="PTHR22625">
    <property type="entry name" value="PLEXIN"/>
    <property type="match status" value="1"/>
</dbReference>
<keyword evidence="3" id="KW-1003">Cell membrane</keyword>
<dbReference type="InterPro" id="IPR013548">
    <property type="entry name" value="Plexin_cytoplasmic_RasGAP_dom"/>
</dbReference>
<dbReference type="SMART" id="SM00423">
    <property type="entry name" value="PSI"/>
    <property type="match status" value="3"/>
</dbReference>
<dbReference type="GO" id="GO:0005886">
    <property type="term" value="C:plasma membrane"/>
    <property type="evidence" value="ECO:0007669"/>
    <property type="project" value="UniProtKB-SubCell"/>
</dbReference>
<evidence type="ECO:0000256" key="10">
    <source>
        <dbReference type="ARBA" id="ARBA00023136"/>
    </source>
</evidence>
<dbReference type="Pfam" id="PF24479">
    <property type="entry name" value="PSI_PlexinA-B"/>
    <property type="match status" value="1"/>
</dbReference>
<feature type="transmembrane region" description="Helical" evidence="17">
    <location>
        <begin position="1133"/>
        <end position="1157"/>
    </location>
</feature>
<evidence type="ECO:0000256" key="9">
    <source>
        <dbReference type="ARBA" id="ARBA00023054"/>
    </source>
</evidence>
<keyword evidence="7" id="KW-0677">Repeat</keyword>
<dbReference type="GO" id="GO:0007162">
    <property type="term" value="P:negative regulation of cell adhesion"/>
    <property type="evidence" value="ECO:0007669"/>
    <property type="project" value="TreeGrafter"/>
</dbReference>
<dbReference type="Pfam" id="PF01437">
    <property type="entry name" value="PSI"/>
    <property type="match status" value="1"/>
</dbReference>
<dbReference type="Gene3D" id="2.60.40.10">
    <property type="entry name" value="Immunoglobulins"/>
    <property type="match status" value="2"/>
</dbReference>
<keyword evidence="12" id="KW-0675">Receptor</keyword>
<protein>
    <recommendedName>
        <fullName evidence="15">Plexin-B1</fullName>
    </recommendedName>
</protein>
<dbReference type="FunFam" id="1.10.506.10:FF:000010">
    <property type="entry name" value="Plexin B1"/>
    <property type="match status" value="1"/>
</dbReference>
<dbReference type="InterPro" id="IPR002909">
    <property type="entry name" value="IPT_dom"/>
</dbReference>
<evidence type="ECO:0000256" key="11">
    <source>
        <dbReference type="ARBA" id="ARBA00023157"/>
    </source>
</evidence>
<keyword evidence="10 17" id="KW-0472">Membrane</keyword>
<dbReference type="Pfam" id="PF01833">
    <property type="entry name" value="TIG"/>
    <property type="match status" value="2"/>
</dbReference>
<feature type="signal peptide" evidence="18">
    <location>
        <begin position="1"/>
        <end position="22"/>
    </location>
</feature>
<keyword evidence="13" id="KW-0325">Glycoprotein</keyword>
<evidence type="ECO:0000313" key="20">
    <source>
        <dbReference type="Ensembl" id="ENSDLAP00005066673.1"/>
    </source>
</evidence>
<evidence type="ECO:0000256" key="3">
    <source>
        <dbReference type="ARBA" id="ARBA00022475"/>
    </source>
</evidence>
<organism evidence="20 21">
    <name type="scientific">Dicentrarchus labrax</name>
    <name type="common">European seabass</name>
    <name type="synonym">Morone labrax</name>
    <dbReference type="NCBI Taxonomy" id="13489"/>
    <lineage>
        <taxon>Eukaryota</taxon>
        <taxon>Metazoa</taxon>
        <taxon>Chordata</taxon>
        <taxon>Craniata</taxon>
        <taxon>Vertebrata</taxon>
        <taxon>Euteleostomi</taxon>
        <taxon>Actinopterygii</taxon>
        <taxon>Neopterygii</taxon>
        <taxon>Teleostei</taxon>
        <taxon>Neoteleostei</taxon>
        <taxon>Acanthomorphata</taxon>
        <taxon>Eupercaria</taxon>
        <taxon>Moronidae</taxon>
        <taxon>Dicentrarchus</taxon>
    </lineage>
</organism>
<comment type="similarity">
    <text evidence="2">Belongs to the plexin family.</text>
</comment>
<keyword evidence="21" id="KW-1185">Reference proteome</keyword>
<accession>A0A8P4G2H3</accession>
<dbReference type="InterPro" id="IPR015943">
    <property type="entry name" value="WD40/YVTN_repeat-like_dom_sf"/>
</dbReference>
<keyword evidence="6 18" id="KW-0732">Signal</keyword>
<evidence type="ECO:0000256" key="8">
    <source>
        <dbReference type="ARBA" id="ARBA00022989"/>
    </source>
</evidence>
<dbReference type="FunFam" id="1.10.506.10:FF:000012">
    <property type="entry name" value="Plexin B1"/>
    <property type="match status" value="1"/>
</dbReference>
<evidence type="ECO:0000256" key="14">
    <source>
        <dbReference type="ARBA" id="ARBA00057668"/>
    </source>
</evidence>
<comment type="subcellular location">
    <subcellularLocation>
        <location evidence="1">Cell membrane</location>
        <topology evidence="1">Single-pass type I membrane protein</topology>
    </subcellularLocation>
</comment>
<dbReference type="InterPro" id="IPR057533">
    <property type="entry name" value="PSI_Plexin-B"/>
</dbReference>
<evidence type="ECO:0000256" key="6">
    <source>
        <dbReference type="ARBA" id="ARBA00022729"/>
    </source>
</evidence>
<dbReference type="Gene3D" id="2.130.10.10">
    <property type="entry name" value="YVTN repeat-like/Quinoprotein amine dehydrogenase"/>
    <property type="match status" value="1"/>
</dbReference>
<dbReference type="InterPro" id="IPR008936">
    <property type="entry name" value="Rho_GTPase_activation_prot"/>
</dbReference>
<reference evidence="20" key="1">
    <citation type="submission" date="2025-08" db="UniProtKB">
        <authorList>
            <consortium name="Ensembl"/>
        </authorList>
    </citation>
    <scope>IDENTIFICATION</scope>
</reference>
<dbReference type="CDD" id="cd12791">
    <property type="entry name" value="RasGAP_plexin_B3"/>
    <property type="match status" value="1"/>
</dbReference>
<dbReference type="Gene3D" id="3.10.20.90">
    <property type="entry name" value="Phosphatidylinositol 3-kinase Catalytic Subunit, Chain A, domain 1"/>
    <property type="match status" value="1"/>
</dbReference>
<dbReference type="SUPFAM" id="SSF81296">
    <property type="entry name" value="E set domains"/>
    <property type="match status" value="3"/>
</dbReference>
<evidence type="ECO:0000256" key="16">
    <source>
        <dbReference type="PROSITE-ProRule" id="PRU00352"/>
    </source>
</evidence>
<dbReference type="Gene3D" id="3.30.1680.10">
    <property type="entry name" value="ligand-binding face of the semaphorins, domain 2"/>
    <property type="match status" value="1"/>
</dbReference>
<dbReference type="PANTHER" id="PTHR22625:SF69">
    <property type="entry name" value="PLEXIN-B3"/>
    <property type="match status" value="1"/>
</dbReference>
<dbReference type="InterPro" id="IPR016201">
    <property type="entry name" value="PSI"/>
</dbReference>
<proteinExistence type="inferred from homology"/>
<feature type="chain" id="PRO_5035895105" description="Plexin-B1" evidence="18">
    <location>
        <begin position="23"/>
        <end position="1775"/>
    </location>
</feature>
<evidence type="ECO:0000256" key="2">
    <source>
        <dbReference type="ARBA" id="ARBA00010297"/>
    </source>
</evidence>
<dbReference type="InterPro" id="IPR031148">
    <property type="entry name" value="Plexin"/>
</dbReference>
<comment type="function">
    <text evidence="14">Receptor for SEMA4D. Plays a role in GABAergic synapse development. Mediates SEMA4A- and SEMA4D-dependent inhibitory synapse development. Plays a role in RHOA activation and subsequent changes of the actin cytoskeleton. Plays a role in axon guidance, invasive growth and cell migration.</text>
</comment>
<dbReference type="FunFam" id="2.60.40.10:FF:000705">
    <property type="entry name" value="Plexin B1"/>
    <property type="match status" value="1"/>
</dbReference>
<dbReference type="GO" id="GO:0050772">
    <property type="term" value="P:positive regulation of axonogenesis"/>
    <property type="evidence" value="ECO:0007669"/>
    <property type="project" value="TreeGrafter"/>
</dbReference>
<dbReference type="InterPro" id="IPR036352">
    <property type="entry name" value="Semap_dom_sf"/>
</dbReference>
<evidence type="ECO:0000256" key="1">
    <source>
        <dbReference type="ARBA" id="ARBA00004251"/>
    </source>
</evidence>
<dbReference type="Pfam" id="PF24317">
    <property type="entry name" value="PSI_Plexin-B"/>
    <property type="match status" value="1"/>
</dbReference>
<dbReference type="InterPro" id="IPR014756">
    <property type="entry name" value="Ig_E-set"/>
</dbReference>
<feature type="transmembrane region" description="Helical" evidence="17">
    <location>
        <begin position="556"/>
        <end position="575"/>
    </location>
</feature>
<dbReference type="SUPFAM" id="SSF103575">
    <property type="entry name" value="Plexin repeat"/>
    <property type="match status" value="1"/>
</dbReference>
<keyword evidence="9" id="KW-0175">Coiled coil</keyword>
<dbReference type="GO" id="GO:0030334">
    <property type="term" value="P:regulation of cell migration"/>
    <property type="evidence" value="ECO:0007669"/>
    <property type="project" value="TreeGrafter"/>
</dbReference>
<dbReference type="Ensembl" id="ENSDLAT00005079906.1">
    <property type="protein sequence ID" value="ENSDLAP00005066673.1"/>
    <property type="gene ID" value="ENSDLAG00005030649.1"/>
</dbReference>
<dbReference type="InterPro" id="IPR046800">
    <property type="entry name" value="Plexin_RBD"/>
</dbReference>
<dbReference type="InterPro" id="IPR001627">
    <property type="entry name" value="Semap_dom"/>
</dbReference>
<dbReference type="SUPFAM" id="SSF101912">
    <property type="entry name" value="Sema domain"/>
    <property type="match status" value="1"/>
</dbReference>
<keyword evidence="5 17" id="KW-0812">Transmembrane</keyword>
<dbReference type="Pfam" id="PF01403">
    <property type="entry name" value="Sema"/>
    <property type="match status" value="1"/>
</dbReference>
<dbReference type="GO" id="GO:0007411">
    <property type="term" value="P:axon guidance"/>
    <property type="evidence" value="ECO:0007669"/>
    <property type="project" value="UniProtKB-ARBA"/>
</dbReference>
<dbReference type="InterPro" id="IPR013783">
    <property type="entry name" value="Ig-like_fold"/>
</dbReference>
<comment type="caution">
    <text evidence="16">Lacks conserved residue(s) required for the propagation of feature annotation.</text>
</comment>
<dbReference type="Proteomes" id="UP000694389">
    <property type="component" value="Unassembled WGS sequence"/>
</dbReference>
<dbReference type="Pfam" id="PF08337">
    <property type="entry name" value="Plexin_cytopl"/>
    <property type="match status" value="1"/>
</dbReference>
<evidence type="ECO:0000256" key="7">
    <source>
        <dbReference type="ARBA" id="ARBA00022737"/>
    </source>
</evidence>
<dbReference type="SMART" id="SM00429">
    <property type="entry name" value="IPT"/>
    <property type="match status" value="3"/>
</dbReference>
<evidence type="ECO:0000256" key="18">
    <source>
        <dbReference type="SAM" id="SignalP"/>
    </source>
</evidence>
<feature type="domain" description="Sema" evidence="19">
    <location>
        <begin position="23"/>
        <end position="487"/>
    </location>
</feature>
<dbReference type="InterPro" id="IPR002165">
    <property type="entry name" value="Plexin_repeat"/>
</dbReference>
<keyword evidence="11" id="KW-1015">Disulfide bond</keyword>
<keyword evidence="8 17" id="KW-1133">Transmembrane helix</keyword>
<dbReference type="GO" id="GO:0017154">
    <property type="term" value="F:semaphorin receptor activity"/>
    <property type="evidence" value="ECO:0007669"/>
    <property type="project" value="InterPro"/>
</dbReference>
<dbReference type="PROSITE" id="PS51004">
    <property type="entry name" value="SEMA"/>
    <property type="match status" value="1"/>
</dbReference>
<evidence type="ECO:0000259" key="19">
    <source>
        <dbReference type="PROSITE" id="PS51004"/>
    </source>
</evidence>